<evidence type="ECO:0000313" key="4">
    <source>
        <dbReference type="Proteomes" id="UP001142175"/>
    </source>
</evidence>
<name>A0A9X2P4K5_9BACT</name>
<dbReference type="AlphaFoldDB" id="A0A9X2P4K5"/>
<keyword evidence="4" id="KW-1185">Reference proteome</keyword>
<feature type="domain" description="DUF4412" evidence="2">
    <location>
        <begin position="175"/>
        <end position="237"/>
    </location>
</feature>
<gene>
    <name evidence="3" type="ORF">NU887_06525</name>
</gene>
<evidence type="ECO:0000256" key="1">
    <source>
        <dbReference type="SAM" id="SignalP"/>
    </source>
</evidence>
<dbReference type="RefSeq" id="WP_258422567.1">
    <property type="nucleotide sequence ID" value="NZ_JANSUY010000003.1"/>
</dbReference>
<protein>
    <submittedName>
        <fullName evidence="3">DUF4412 domain-containing protein</fullName>
    </submittedName>
</protein>
<feature type="signal peptide" evidence="1">
    <location>
        <begin position="1"/>
        <end position="22"/>
    </location>
</feature>
<evidence type="ECO:0000259" key="2">
    <source>
        <dbReference type="Pfam" id="PF14371"/>
    </source>
</evidence>
<dbReference type="EMBL" id="JANSUY010000003">
    <property type="protein sequence ID" value="MCR9014686.1"/>
    <property type="molecule type" value="Genomic_DNA"/>
</dbReference>
<keyword evidence="1" id="KW-0732">Signal</keyword>
<dbReference type="InterPro" id="IPR025524">
    <property type="entry name" value="DUF4412"/>
</dbReference>
<dbReference type="Proteomes" id="UP001142175">
    <property type="component" value="Unassembled WGS sequence"/>
</dbReference>
<accession>A0A9X2P4K5</accession>
<comment type="caution">
    <text evidence="3">The sequence shown here is derived from an EMBL/GenBank/DDBJ whole genome shotgun (WGS) entry which is preliminary data.</text>
</comment>
<feature type="chain" id="PRO_5040971489" evidence="1">
    <location>
        <begin position="23"/>
        <end position="309"/>
    </location>
</feature>
<organism evidence="3 4">
    <name type="scientific">Aquiflexum gelatinilyticum</name>
    <dbReference type="NCBI Taxonomy" id="2961943"/>
    <lineage>
        <taxon>Bacteria</taxon>
        <taxon>Pseudomonadati</taxon>
        <taxon>Bacteroidota</taxon>
        <taxon>Cytophagia</taxon>
        <taxon>Cytophagales</taxon>
        <taxon>Cyclobacteriaceae</taxon>
        <taxon>Aquiflexum</taxon>
    </lineage>
</organism>
<sequence>MKRTFQFFYTLAFLLTSFSTNAQFINKIKNAAERGVSRAIEKKVESEMEKMARRKLDKMFKDVYGTDDPSTIPTVDFEKMISSVYNDIEVDESYEFEGFSVLEITGIDEKGKQNDPINLTSYYSENPKITGMKFTDPEKKEDGTYVLIYDFNRNAGITLLENEGEKMRMTFAYDYAAMSETEISEDAEIQDKSEDVSFKKTGNSKTILGKECEEYLIETDENITHYWVTKTPITGNTPFWSQNNPFLTARMKDQNPDLFNNLPTGNMMEAHVVSKVDKSKIDMVTIELQENSKETFVMADYPSITKSMK</sequence>
<reference evidence="3" key="1">
    <citation type="submission" date="2022-08" db="EMBL/GenBank/DDBJ databases">
        <authorList>
            <person name="Zhang D."/>
        </authorList>
    </citation>
    <scope>NUCLEOTIDE SEQUENCE</scope>
    <source>
        <strain evidence="3">XJ19-11</strain>
    </source>
</reference>
<evidence type="ECO:0000313" key="3">
    <source>
        <dbReference type="EMBL" id="MCR9014686.1"/>
    </source>
</evidence>
<proteinExistence type="predicted"/>
<dbReference type="Pfam" id="PF14371">
    <property type="entry name" value="DUF4412"/>
    <property type="match status" value="1"/>
</dbReference>